<organism evidence="1 2">
    <name type="scientific">Seiridium unicorne</name>
    <dbReference type="NCBI Taxonomy" id="138068"/>
    <lineage>
        <taxon>Eukaryota</taxon>
        <taxon>Fungi</taxon>
        <taxon>Dikarya</taxon>
        <taxon>Ascomycota</taxon>
        <taxon>Pezizomycotina</taxon>
        <taxon>Sordariomycetes</taxon>
        <taxon>Xylariomycetidae</taxon>
        <taxon>Amphisphaeriales</taxon>
        <taxon>Sporocadaceae</taxon>
        <taxon>Seiridium</taxon>
    </lineage>
</organism>
<protein>
    <submittedName>
        <fullName evidence="1">Uncharacterized protein</fullName>
    </submittedName>
</protein>
<accession>A0ABR2UMA5</accession>
<name>A0ABR2UMA5_9PEZI</name>
<reference evidence="1 2" key="1">
    <citation type="journal article" date="2024" name="J. Plant Pathol.">
        <title>Sequence and assembly of the genome of Seiridium unicorne, isolate CBS 538.82, causal agent of cypress canker disease.</title>
        <authorList>
            <person name="Scali E."/>
            <person name="Rocca G.D."/>
            <person name="Danti R."/>
            <person name="Garbelotto M."/>
            <person name="Barberini S."/>
            <person name="Baroncelli R."/>
            <person name="Emiliani G."/>
        </authorList>
    </citation>
    <scope>NUCLEOTIDE SEQUENCE [LARGE SCALE GENOMIC DNA]</scope>
    <source>
        <strain evidence="1 2">BM-138-508</strain>
    </source>
</reference>
<dbReference type="EMBL" id="JARVKF010000415">
    <property type="protein sequence ID" value="KAK9415545.1"/>
    <property type="molecule type" value="Genomic_DNA"/>
</dbReference>
<gene>
    <name evidence="1" type="ORF">SUNI508_10385</name>
</gene>
<dbReference type="Proteomes" id="UP001408356">
    <property type="component" value="Unassembled WGS sequence"/>
</dbReference>
<keyword evidence="2" id="KW-1185">Reference proteome</keyword>
<evidence type="ECO:0000313" key="2">
    <source>
        <dbReference type="Proteomes" id="UP001408356"/>
    </source>
</evidence>
<proteinExistence type="predicted"/>
<sequence>MMLSRSPYLALAVDAPGSFQTGGSVVHSRQFLGRSTNAIYNACRFGMSLASSKSEVLKRVSWFVERLAPSQGIALAAELYALAQFHVMRTCALNRMMMYVGI</sequence>
<comment type="caution">
    <text evidence="1">The sequence shown here is derived from an EMBL/GenBank/DDBJ whole genome shotgun (WGS) entry which is preliminary data.</text>
</comment>
<evidence type="ECO:0000313" key="1">
    <source>
        <dbReference type="EMBL" id="KAK9415545.1"/>
    </source>
</evidence>